<evidence type="ECO:0000256" key="4">
    <source>
        <dbReference type="ARBA" id="ARBA00022519"/>
    </source>
</evidence>
<keyword evidence="6 9" id="KW-1133">Transmembrane helix</keyword>
<evidence type="ECO:0000256" key="3">
    <source>
        <dbReference type="ARBA" id="ARBA00022475"/>
    </source>
</evidence>
<reference evidence="12" key="2">
    <citation type="journal article" date="2016" name="Int. J. Syst. Evol. Microbiol.">
        <title>Complete genome sequence and cell structure of Limnochorda pilosa, a Gram-negative spore-former within the phylum Firmicutes.</title>
        <authorList>
            <person name="Watanabe M."/>
            <person name="Kojima H."/>
            <person name="Fukui M."/>
        </authorList>
    </citation>
    <scope>NUCLEOTIDE SEQUENCE [LARGE SCALE GENOMIC DNA]</scope>
    <source>
        <strain evidence="12">HC45</strain>
    </source>
</reference>
<feature type="transmembrane region" description="Helical" evidence="9">
    <location>
        <begin position="122"/>
        <end position="143"/>
    </location>
</feature>
<keyword evidence="4" id="KW-0997">Cell inner membrane</keyword>
<dbReference type="KEGG" id="lpil:LIP_2080"/>
<dbReference type="Pfam" id="PF04290">
    <property type="entry name" value="DctQ"/>
    <property type="match status" value="1"/>
</dbReference>
<sequence length="159" mass="17228">MNTVMQKIEEMVQGIVAGLTGLLVAVVSANVFARYVLQSGMLWAEEVSRIAFVWVVFLGAFVALTRNGHLSITFVTDRLPARYVGLWRVGGSLLTAVFLGVMAYNGALLVQQTLGFGRTTPILGISAAWGYLSVPVSCLLMLLKIIQLLLTDQQTPGQQ</sequence>
<organism evidence="11 12">
    <name type="scientific">Limnochorda pilosa</name>
    <dbReference type="NCBI Taxonomy" id="1555112"/>
    <lineage>
        <taxon>Bacteria</taxon>
        <taxon>Bacillati</taxon>
        <taxon>Bacillota</taxon>
        <taxon>Limnochordia</taxon>
        <taxon>Limnochordales</taxon>
        <taxon>Limnochordaceae</taxon>
        <taxon>Limnochorda</taxon>
    </lineage>
</organism>
<dbReference type="RefSeq" id="WP_068137479.1">
    <property type="nucleotide sequence ID" value="NZ_AP014924.1"/>
</dbReference>
<feature type="domain" description="Tripartite ATP-independent periplasmic transporters DctQ component" evidence="10">
    <location>
        <begin position="23"/>
        <end position="152"/>
    </location>
</feature>
<dbReference type="InterPro" id="IPR007387">
    <property type="entry name" value="TRAP_DctQ"/>
</dbReference>
<dbReference type="EMBL" id="AP014924">
    <property type="protein sequence ID" value="BAS27921.1"/>
    <property type="molecule type" value="Genomic_DNA"/>
</dbReference>
<gene>
    <name evidence="11" type="ORF">LIP_2080</name>
</gene>
<name>A0A0K2SLC3_LIMPI</name>
<dbReference type="PANTHER" id="PTHR35011">
    <property type="entry name" value="2,3-DIKETO-L-GULONATE TRAP TRANSPORTER SMALL PERMEASE PROTEIN YIAM"/>
    <property type="match status" value="1"/>
</dbReference>
<feature type="transmembrane region" description="Helical" evidence="9">
    <location>
        <begin position="12"/>
        <end position="35"/>
    </location>
</feature>
<evidence type="ECO:0000313" key="11">
    <source>
        <dbReference type="EMBL" id="BAS27921.1"/>
    </source>
</evidence>
<evidence type="ECO:0000256" key="7">
    <source>
        <dbReference type="ARBA" id="ARBA00023136"/>
    </source>
</evidence>
<dbReference type="GO" id="GO:0022857">
    <property type="term" value="F:transmembrane transporter activity"/>
    <property type="evidence" value="ECO:0007669"/>
    <property type="project" value="TreeGrafter"/>
</dbReference>
<reference evidence="12" key="1">
    <citation type="submission" date="2015-07" db="EMBL/GenBank/DDBJ databases">
        <title>Complete genome sequence and phylogenetic analysis of Limnochorda pilosa.</title>
        <authorList>
            <person name="Watanabe M."/>
            <person name="Kojima H."/>
            <person name="Fukui M."/>
        </authorList>
    </citation>
    <scope>NUCLEOTIDE SEQUENCE [LARGE SCALE GENOMIC DNA]</scope>
    <source>
        <strain evidence="12">HC45</strain>
    </source>
</reference>
<feature type="transmembrane region" description="Helical" evidence="9">
    <location>
        <begin position="47"/>
        <end position="65"/>
    </location>
</feature>
<dbReference type="GO" id="GO:0005886">
    <property type="term" value="C:plasma membrane"/>
    <property type="evidence" value="ECO:0007669"/>
    <property type="project" value="UniProtKB-SubCell"/>
</dbReference>
<keyword evidence="5 9" id="KW-0812">Transmembrane</keyword>
<evidence type="ECO:0000256" key="5">
    <source>
        <dbReference type="ARBA" id="ARBA00022692"/>
    </source>
</evidence>
<dbReference type="GO" id="GO:0015740">
    <property type="term" value="P:C4-dicarboxylate transport"/>
    <property type="evidence" value="ECO:0007669"/>
    <property type="project" value="TreeGrafter"/>
</dbReference>
<dbReference type="InterPro" id="IPR055348">
    <property type="entry name" value="DctQ"/>
</dbReference>
<evidence type="ECO:0000256" key="6">
    <source>
        <dbReference type="ARBA" id="ARBA00022989"/>
    </source>
</evidence>
<comment type="subcellular location">
    <subcellularLocation>
        <location evidence="1">Cell inner membrane</location>
        <topology evidence="1">Multi-pass membrane protein</topology>
    </subcellularLocation>
</comment>
<evidence type="ECO:0000259" key="10">
    <source>
        <dbReference type="Pfam" id="PF04290"/>
    </source>
</evidence>
<evidence type="ECO:0000256" key="1">
    <source>
        <dbReference type="ARBA" id="ARBA00004429"/>
    </source>
</evidence>
<keyword evidence="3" id="KW-1003">Cell membrane</keyword>
<dbReference type="AlphaFoldDB" id="A0A0K2SLC3"/>
<protein>
    <submittedName>
        <fullName evidence="11">C4-dicarboxylate ABC transporter permease</fullName>
    </submittedName>
</protein>
<evidence type="ECO:0000313" key="12">
    <source>
        <dbReference type="Proteomes" id="UP000065807"/>
    </source>
</evidence>
<proteinExistence type="inferred from homology"/>
<dbReference type="STRING" id="1555112.LIP_2080"/>
<feature type="transmembrane region" description="Helical" evidence="9">
    <location>
        <begin position="86"/>
        <end position="110"/>
    </location>
</feature>
<dbReference type="PANTHER" id="PTHR35011:SF2">
    <property type="entry name" value="2,3-DIKETO-L-GULONATE TRAP TRANSPORTER SMALL PERMEASE PROTEIN YIAM"/>
    <property type="match status" value="1"/>
</dbReference>
<keyword evidence="12" id="KW-1185">Reference proteome</keyword>
<evidence type="ECO:0000256" key="8">
    <source>
        <dbReference type="ARBA" id="ARBA00038436"/>
    </source>
</evidence>
<dbReference type="OrthoDB" id="9815614at2"/>
<keyword evidence="7 9" id="KW-0472">Membrane</keyword>
<dbReference type="Proteomes" id="UP000065807">
    <property type="component" value="Chromosome"/>
</dbReference>
<comment type="similarity">
    <text evidence="8">Belongs to the TRAP transporter small permease family.</text>
</comment>
<evidence type="ECO:0000256" key="2">
    <source>
        <dbReference type="ARBA" id="ARBA00022448"/>
    </source>
</evidence>
<accession>A0A0K2SLC3</accession>
<evidence type="ECO:0000256" key="9">
    <source>
        <dbReference type="SAM" id="Phobius"/>
    </source>
</evidence>
<keyword evidence="2" id="KW-0813">Transport</keyword>